<keyword evidence="4" id="KW-1185">Reference proteome</keyword>
<dbReference type="GO" id="GO:0005524">
    <property type="term" value="F:ATP binding"/>
    <property type="evidence" value="ECO:0007669"/>
    <property type="project" value="UniProtKB-UniRule"/>
</dbReference>
<dbReference type="InterPro" id="IPR048936">
    <property type="entry name" value="MvdD-like_ATPgrasp"/>
</dbReference>
<feature type="domain" description="ATP-grasp" evidence="2">
    <location>
        <begin position="127"/>
        <end position="318"/>
    </location>
</feature>
<organism evidence="3 4">
    <name type="scientific">Cystobacter fuscus (strain ATCC 25194 / DSM 2262 / NBRC 100088 / M29)</name>
    <dbReference type="NCBI Taxonomy" id="1242864"/>
    <lineage>
        <taxon>Bacteria</taxon>
        <taxon>Pseudomonadati</taxon>
        <taxon>Myxococcota</taxon>
        <taxon>Myxococcia</taxon>
        <taxon>Myxococcales</taxon>
        <taxon>Cystobacterineae</taxon>
        <taxon>Archangiaceae</taxon>
        <taxon>Cystobacter</taxon>
    </lineage>
</organism>
<keyword evidence="1" id="KW-0067">ATP-binding</keyword>
<dbReference type="Proteomes" id="UP000011682">
    <property type="component" value="Unassembled WGS sequence"/>
</dbReference>
<name>S9PLD7_CYSF2</name>
<dbReference type="GO" id="GO:0005737">
    <property type="term" value="C:cytoplasm"/>
    <property type="evidence" value="ECO:0007669"/>
    <property type="project" value="TreeGrafter"/>
</dbReference>
<dbReference type="PANTHER" id="PTHR21621:SF0">
    <property type="entry name" value="BETA-CITRYLGLUTAMATE SYNTHASE B-RELATED"/>
    <property type="match status" value="1"/>
</dbReference>
<dbReference type="Pfam" id="PF21068">
    <property type="entry name" value="ATPgraspMvdD"/>
    <property type="match status" value="1"/>
</dbReference>
<comment type="caution">
    <text evidence="3">The sequence shown here is derived from an EMBL/GenBank/DDBJ whole genome shotgun (WGS) entry which is preliminary data.</text>
</comment>
<keyword evidence="1" id="KW-0547">Nucleotide-binding</keyword>
<dbReference type="GO" id="GO:0009432">
    <property type="term" value="P:SOS response"/>
    <property type="evidence" value="ECO:0007669"/>
    <property type="project" value="TreeGrafter"/>
</dbReference>
<dbReference type="OrthoDB" id="9786585at2"/>
<dbReference type="EMBL" id="ANAH02000001">
    <property type="protein sequence ID" value="EPX65055.1"/>
    <property type="molecule type" value="Genomic_DNA"/>
</dbReference>
<sequence length="324" mass="36013">MAVLIVTHTRDNEAVRAVTHSLEARGERVYRFDTDLFPTHLQLSLDEAARGRLSGPEGVLELAEVSSVWYRRNATAQHLPLDMEPQLRRPSMEESRRLLYGMLAALDVFQLDAVERVRRAGHKPLQLALARGLGMEVPRTLMTNDPEAVRAFAAGCPGGVVTKMMSSFAVYDAQGEEQVVFTTPLSAQALEDLEGLDLCPMTFQERLAKALELRVTVVGDRVMAAAIDSQALPRAREDWRREGVALLAAWQPYTLPEPVHTRVLKLMDALGLNYGAFDFIVTPEGRHVFLEVNPSGEFMWLTRYPGLPIAEALADVLSGRGVRR</sequence>
<dbReference type="PANTHER" id="PTHR21621">
    <property type="entry name" value="RIBOSOMAL PROTEIN S6 MODIFICATION PROTEIN"/>
    <property type="match status" value="1"/>
</dbReference>
<protein>
    <recommendedName>
        <fullName evidence="2">ATP-grasp domain-containing protein</fullName>
    </recommendedName>
</protein>
<dbReference type="eggNOG" id="COG0189">
    <property type="taxonomic scope" value="Bacteria"/>
</dbReference>
<evidence type="ECO:0000256" key="1">
    <source>
        <dbReference type="PROSITE-ProRule" id="PRU00409"/>
    </source>
</evidence>
<evidence type="ECO:0000313" key="3">
    <source>
        <dbReference type="EMBL" id="EPX65055.1"/>
    </source>
</evidence>
<dbReference type="GO" id="GO:0046872">
    <property type="term" value="F:metal ion binding"/>
    <property type="evidence" value="ECO:0007669"/>
    <property type="project" value="InterPro"/>
</dbReference>
<dbReference type="RefSeq" id="WP_002623136.1">
    <property type="nucleotide sequence ID" value="NZ_ANAH02000001.1"/>
</dbReference>
<evidence type="ECO:0000259" key="2">
    <source>
        <dbReference type="PROSITE" id="PS50975"/>
    </source>
</evidence>
<dbReference type="InterPro" id="IPR011761">
    <property type="entry name" value="ATP-grasp"/>
</dbReference>
<proteinExistence type="predicted"/>
<dbReference type="GO" id="GO:0018169">
    <property type="term" value="F:ribosomal S6-glutamic acid ligase activity"/>
    <property type="evidence" value="ECO:0007669"/>
    <property type="project" value="TreeGrafter"/>
</dbReference>
<evidence type="ECO:0000313" key="4">
    <source>
        <dbReference type="Proteomes" id="UP000011682"/>
    </source>
</evidence>
<accession>S9PLD7</accession>
<gene>
    <name evidence="3" type="ORF">D187_000480</name>
</gene>
<dbReference type="PROSITE" id="PS50975">
    <property type="entry name" value="ATP_GRASP"/>
    <property type="match status" value="1"/>
</dbReference>
<dbReference type="Gene3D" id="3.30.470.20">
    <property type="entry name" value="ATP-grasp fold, B domain"/>
    <property type="match status" value="1"/>
</dbReference>
<reference evidence="3" key="1">
    <citation type="submission" date="2013-05" db="EMBL/GenBank/DDBJ databases">
        <title>Genome assembly of Cystobacter fuscus DSM 2262.</title>
        <authorList>
            <person name="Sharma G."/>
            <person name="Khatri I."/>
            <person name="Kaur C."/>
            <person name="Mayilraj S."/>
            <person name="Subramanian S."/>
        </authorList>
    </citation>
    <scope>NUCLEOTIDE SEQUENCE [LARGE SCALE GENOMIC DNA]</scope>
    <source>
        <strain evidence="3">DSM 2262</strain>
    </source>
</reference>
<dbReference type="SUPFAM" id="SSF56059">
    <property type="entry name" value="Glutathione synthetase ATP-binding domain-like"/>
    <property type="match status" value="1"/>
</dbReference>
<dbReference type="AlphaFoldDB" id="S9PLD7"/>